<protein>
    <recommendedName>
        <fullName evidence="2">Peptidase C45 hydrolase domain-containing protein</fullName>
    </recommendedName>
</protein>
<feature type="domain" description="Peptidase C45 hydrolase" evidence="2">
    <location>
        <begin position="185"/>
        <end position="400"/>
    </location>
</feature>
<feature type="compositionally biased region" description="Basic and acidic residues" evidence="1">
    <location>
        <begin position="37"/>
        <end position="57"/>
    </location>
</feature>
<keyword evidence="4" id="KW-1185">Reference proteome</keyword>
<evidence type="ECO:0000313" key="4">
    <source>
        <dbReference type="Proteomes" id="UP000054558"/>
    </source>
</evidence>
<evidence type="ECO:0000313" key="3">
    <source>
        <dbReference type="EMBL" id="GAQ77712.1"/>
    </source>
</evidence>
<organism evidence="3 4">
    <name type="scientific">Klebsormidium nitens</name>
    <name type="common">Green alga</name>
    <name type="synonym">Ulothrix nitens</name>
    <dbReference type="NCBI Taxonomy" id="105231"/>
    <lineage>
        <taxon>Eukaryota</taxon>
        <taxon>Viridiplantae</taxon>
        <taxon>Streptophyta</taxon>
        <taxon>Klebsormidiophyceae</taxon>
        <taxon>Klebsormidiales</taxon>
        <taxon>Klebsormidiaceae</taxon>
        <taxon>Klebsormidium</taxon>
    </lineage>
</organism>
<dbReference type="OMA" id="DKYPIYM"/>
<dbReference type="Proteomes" id="UP000054558">
    <property type="component" value="Unassembled WGS sequence"/>
</dbReference>
<dbReference type="InterPro" id="IPR005079">
    <property type="entry name" value="Peptidase_C45_hydrolase"/>
</dbReference>
<dbReference type="Gene3D" id="3.60.60.10">
    <property type="entry name" value="Penicillin V Acylase, Chain A"/>
    <property type="match status" value="1"/>
</dbReference>
<feature type="region of interest" description="Disordered" evidence="1">
    <location>
        <begin position="1"/>
        <end position="57"/>
    </location>
</feature>
<evidence type="ECO:0000256" key="1">
    <source>
        <dbReference type="SAM" id="MobiDB-lite"/>
    </source>
</evidence>
<dbReference type="NCBIfam" id="NF040521">
    <property type="entry name" value="C45_proenzyme"/>
    <property type="match status" value="1"/>
</dbReference>
<feature type="compositionally biased region" description="Polar residues" evidence="1">
    <location>
        <begin position="1"/>
        <end position="35"/>
    </location>
</feature>
<dbReference type="Pfam" id="PF03417">
    <property type="entry name" value="AAT"/>
    <property type="match status" value="1"/>
</dbReference>
<accession>A0A1Y1HJJ9</accession>
<gene>
    <name evidence="3" type="ORF">KFL_000020730</name>
</gene>
<dbReference type="OrthoDB" id="189997at2759"/>
<evidence type="ECO:0000259" key="2">
    <source>
        <dbReference type="Pfam" id="PF03417"/>
    </source>
</evidence>
<dbReference type="InterPro" id="IPR047794">
    <property type="entry name" value="C45_proenzyme-like"/>
</dbReference>
<dbReference type="PANTHER" id="PTHR34180">
    <property type="entry name" value="PEPTIDASE C45"/>
    <property type="match status" value="1"/>
</dbReference>
<dbReference type="EMBL" id="DF236951">
    <property type="protein sequence ID" value="GAQ77712.1"/>
    <property type="molecule type" value="Genomic_DNA"/>
</dbReference>
<reference evidence="3 4" key="1">
    <citation type="journal article" date="2014" name="Nat. Commun.">
        <title>Klebsormidium flaccidum genome reveals primary factors for plant terrestrial adaptation.</title>
        <authorList>
            <person name="Hori K."/>
            <person name="Maruyama F."/>
            <person name="Fujisawa T."/>
            <person name="Togashi T."/>
            <person name="Yamamoto N."/>
            <person name="Seo M."/>
            <person name="Sato S."/>
            <person name="Yamada T."/>
            <person name="Mori H."/>
            <person name="Tajima N."/>
            <person name="Moriyama T."/>
            <person name="Ikeuchi M."/>
            <person name="Watanabe M."/>
            <person name="Wada H."/>
            <person name="Kobayashi K."/>
            <person name="Saito M."/>
            <person name="Masuda T."/>
            <person name="Sasaki-Sekimoto Y."/>
            <person name="Mashiguchi K."/>
            <person name="Awai K."/>
            <person name="Shimojima M."/>
            <person name="Masuda S."/>
            <person name="Iwai M."/>
            <person name="Nobusawa T."/>
            <person name="Narise T."/>
            <person name="Kondo S."/>
            <person name="Saito H."/>
            <person name="Sato R."/>
            <person name="Murakawa M."/>
            <person name="Ihara Y."/>
            <person name="Oshima-Yamada Y."/>
            <person name="Ohtaka K."/>
            <person name="Satoh M."/>
            <person name="Sonobe K."/>
            <person name="Ishii M."/>
            <person name="Ohtani R."/>
            <person name="Kanamori-Sato M."/>
            <person name="Honoki R."/>
            <person name="Miyazaki D."/>
            <person name="Mochizuki H."/>
            <person name="Umetsu J."/>
            <person name="Higashi K."/>
            <person name="Shibata D."/>
            <person name="Kamiya Y."/>
            <person name="Sato N."/>
            <person name="Nakamura Y."/>
            <person name="Tabata S."/>
            <person name="Ida S."/>
            <person name="Kurokawa K."/>
            <person name="Ohta H."/>
        </authorList>
    </citation>
    <scope>NUCLEOTIDE SEQUENCE [LARGE SCALE GENOMIC DNA]</scope>
    <source>
        <strain evidence="3 4">NIES-2285</strain>
    </source>
</reference>
<dbReference type="AlphaFoldDB" id="A0A1Y1HJJ9"/>
<dbReference type="PANTHER" id="PTHR34180:SF1">
    <property type="entry name" value="BETA-ALANYL-DOPAMINE_CARCININE HYDROLASE"/>
    <property type="match status" value="1"/>
</dbReference>
<name>A0A1Y1HJJ9_KLENI</name>
<sequence length="411" mass="44739">MVSTNAASNGTEKSTVQSKYPVLETTNFGTASSKGSPEARRRESSGSERDLPSVDDSKKIATAEVIPAVHVSGSHYEIGHGIGERFAGMIKSRFEKDEKLNEILLPYAATDAGRTVVDELSTENKKCYPRYWEELQGLADGSGIAFQQVLLMNIWKELFLLLPPPDAQAVAEEPDHCSDVLICNENLAVVGHNEDAAASVRGHTYLVYATLPDGASYTAFTYSGELCCPAFGFNSHGMAFSLNAVNPTGVKPGGVARNFVSRDLLEARSLEDAVQRVTRVPIAVGHNYNIMDFNQRRIVTVETASDGRSSVLEIGPHPYFHSNHYLRLPLPQRTPPTTVRRLERAAVLRPPASISDVLSILGDAADAEFPIYMTGPLLVTLCSALFDLDSRTVTILGGNPTLQHVLLKERI</sequence>
<dbReference type="InterPro" id="IPR047801">
    <property type="entry name" value="Peptidase_C45"/>
</dbReference>
<dbReference type="STRING" id="105231.A0A1Y1HJJ9"/>
<proteinExistence type="predicted"/>